<proteinExistence type="predicted"/>
<dbReference type="EMBL" id="CAVNYO010000405">
    <property type="protein sequence ID" value="CAK5276011.1"/>
    <property type="molecule type" value="Genomic_DNA"/>
</dbReference>
<dbReference type="Proteomes" id="UP001295794">
    <property type="component" value="Unassembled WGS sequence"/>
</dbReference>
<sequence>MTSTSPNPRASLLSGLRTGGVRSASATIPHTAAPGGSFNVPRLAPQLHGSNFPEEEEDQVLEVPASSVFNNHRVPRAPMTAAVDGPDHRFQQQQRGMNPNSVPFSPAFMSQQQQPNPNQAQAFQMQMMQLELMKMQHAQTQQYQAQLLAQAQLQLQAQQQQQMQMQSPRRASYNPPATAGPLTSSFDLRSATLSAQMRRASQGSALDEPVPMTAALGGKFGARPINMSGRPGGDEYEDISSAPSTTVISGGTSLGGGASAGTTSKSDTASNWRRGGNNNSVLSGNNRSPSVKITPPPIEKRTSPPPPAALPSSKVRPMPLRLNAAVSQPMASVSIDTNEAADNDDVDAESVSSHKSSNSNPTTPPSASSTGIPLSPREEASRKLYEGLGIERSAPVPTVVIEQPPMTAPLSKMGSQPVRQPRGPPSGADELGPKNFAARIRRQAIGGLMNLREKRDSVVEAF</sequence>
<evidence type="ECO:0000313" key="2">
    <source>
        <dbReference type="EMBL" id="CAK5276011.1"/>
    </source>
</evidence>
<evidence type="ECO:0000256" key="1">
    <source>
        <dbReference type="SAM" id="MobiDB-lite"/>
    </source>
</evidence>
<feature type="compositionally biased region" description="Low complexity" evidence="1">
    <location>
        <begin position="349"/>
        <end position="370"/>
    </location>
</feature>
<feature type="compositionally biased region" description="Basic and acidic residues" evidence="1">
    <location>
        <begin position="376"/>
        <end position="385"/>
    </location>
</feature>
<reference evidence="2" key="1">
    <citation type="submission" date="2023-11" db="EMBL/GenBank/DDBJ databases">
        <authorList>
            <person name="De Vega J J."/>
            <person name="De Vega J J."/>
        </authorList>
    </citation>
    <scope>NUCLEOTIDE SEQUENCE</scope>
</reference>
<name>A0AAD2Q4Q3_9AGAR</name>
<organism evidence="2 3">
    <name type="scientific">Mycena citricolor</name>
    <dbReference type="NCBI Taxonomy" id="2018698"/>
    <lineage>
        <taxon>Eukaryota</taxon>
        <taxon>Fungi</taxon>
        <taxon>Dikarya</taxon>
        <taxon>Basidiomycota</taxon>
        <taxon>Agaricomycotina</taxon>
        <taxon>Agaricomycetes</taxon>
        <taxon>Agaricomycetidae</taxon>
        <taxon>Agaricales</taxon>
        <taxon>Marasmiineae</taxon>
        <taxon>Mycenaceae</taxon>
        <taxon>Mycena</taxon>
    </lineage>
</organism>
<gene>
    <name evidence="2" type="ORF">MYCIT1_LOCUS24136</name>
</gene>
<feature type="region of interest" description="Disordered" evidence="1">
    <location>
        <begin position="343"/>
        <end position="434"/>
    </location>
</feature>
<feature type="region of interest" description="Disordered" evidence="1">
    <location>
        <begin position="160"/>
        <end position="184"/>
    </location>
</feature>
<accession>A0AAD2Q4Q3</accession>
<feature type="compositionally biased region" description="Low complexity" evidence="1">
    <location>
        <begin position="260"/>
        <end position="288"/>
    </location>
</feature>
<feature type="region of interest" description="Disordered" evidence="1">
    <location>
        <begin position="216"/>
        <end position="316"/>
    </location>
</feature>
<comment type="caution">
    <text evidence="2">The sequence shown here is derived from an EMBL/GenBank/DDBJ whole genome shotgun (WGS) entry which is preliminary data.</text>
</comment>
<protein>
    <submittedName>
        <fullName evidence="2">Uncharacterized protein</fullName>
    </submittedName>
</protein>
<evidence type="ECO:0000313" key="3">
    <source>
        <dbReference type="Proteomes" id="UP001295794"/>
    </source>
</evidence>
<keyword evidence="3" id="KW-1185">Reference proteome</keyword>
<feature type="region of interest" description="Disordered" evidence="1">
    <location>
        <begin position="1"/>
        <end position="42"/>
    </location>
</feature>
<dbReference type="AlphaFoldDB" id="A0AAD2Q4Q3"/>